<dbReference type="AlphaFoldDB" id="A0AAN4PL44"/>
<name>A0AAN4PL44_ASPLE</name>
<dbReference type="InterPro" id="IPR037523">
    <property type="entry name" value="VOC_core"/>
</dbReference>
<evidence type="ECO:0000313" key="2">
    <source>
        <dbReference type="EMBL" id="GAQ08688.1"/>
    </source>
</evidence>
<feature type="domain" description="VOC" evidence="1">
    <location>
        <begin position="4"/>
        <end position="122"/>
    </location>
</feature>
<gene>
    <name evidence="2" type="ORF">ALT_6009</name>
</gene>
<dbReference type="SUPFAM" id="SSF54593">
    <property type="entry name" value="Glyoxalase/Bleomycin resistance protein/Dihydroxybiphenyl dioxygenase"/>
    <property type="match status" value="1"/>
</dbReference>
<dbReference type="Gene3D" id="3.10.180.10">
    <property type="entry name" value="2,3-Dihydroxybiphenyl 1,2-Dioxygenase, domain 1"/>
    <property type="match status" value="1"/>
</dbReference>
<evidence type="ECO:0000259" key="1">
    <source>
        <dbReference type="PROSITE" id="PS51819"/>
    </source>
</evidence>
<dbReference type="CDD" id="cd07262">
    <property type="entry name" value="VOC_like"/>
    <property type="match status" value="1"/>
</dbReference>
<evidence type="ECO:0000313" key="3">
    <source>
        <dbReference type="Proteomes" id="UP000051487"/>
    </source>
</evidence>
<dbReference type="PANTHER" id="PTHR35006">
    <property type="entry name" value="GLYOXALASE FAMILY PROTEIN (AFU_ORTHOLOGUE AFUA_5G14830)"/>
    <property type="match status" value="1"/>
</dbReference>
<comment type="caution">
    <text evidence="2">The sequence shown here is derived from an EMBL/GenBank/DDBJ whole genome shotgun (WGS) entry which is preliminary data.</text>
</comment>
<reference evidence="2 3" key="1">
    <citation type="submission" date="2015-11" db="EMBL/GenBank/DDBJ databases">
        <title>Aspergillus lentulus strain IFM 54703T.</title>
        <authorList>
            <person name="Kusuya Y."/>
            <person name="Sakai K."/>
            <person name="Kamei K."/>
            <person name="Takahashi H."/>
            <person name="Yaguchi T."/>
        </authorList>
    </citation>
    <scope>NUCLEOTIDE SEQUENCE [LARGE SCALE GENOMIC DNA]</scope>
    <source>
        <strain evidence="2 3">IFM 54703</strain>
    </source>
</reference>
<proteinExistence type="predicted"/>
<dbReference type="Proteomes" id="UP000051487">
    <property type="component" value="Unassembled WGS sequence"/>
</dbReference>
<dbReference type="Pfam" id="PF00903">
    <property type="entry name" value="Glyoxalase"/>
    <property type="match status" value="1"/>
</dbReference>
<dbReference type="EMBL" id="BCLY01000012">
    <property type="protein sequence ID" value="GAQ08688.1"/>
    <property type="molecule type" value="Genomic_DNA"/>
</dbReference>
<sequence>MPSTIDHVGIRAPKDQFESIIDWYKKALAPLNYREMMRFPGAVGLGSEHPDFWISETDEQCGGSHFAFIARDHATVDAFHQAAVAAGGKCNGAPGIRAEYHPEYYGAFVLDPLGNNVEVVDHPLTGWDDIFQKNDAE</sequence>
<accession>A0AAN4PL44</accession>
<dbReference type="InterPro" id="IPR029068">
    <property type="entry name" value="Glyas_Bleomycin-R_OHBP_Dase"/>
</dbReference>
<dbReference type="InterPro" id="IPR004360">
    <property type="entry name" value="Glyas_Fos-R_dOase_dom"/>
</dbReference>
<organism evidence="2 3">
    <name type="scientific">Aspergillus lentulus</name>
    <dbReference type="NCBI Taxonomy" id="293939"/>
    <lineage>
        <taxon>Eukaryota</taxon>
        <taxon>Fungi</taxon>
        <taxon>Dikarya</taxon>
        <taxon>Ascomycota</taxon>
        <taxon>Pezizomycotina</taxon>
        <taxon>Eurotiomycetes</taxon>
        <taxon>Eurotiomycetidae</taxon>
        <taxon>Eurotiales</taxon>
        <taxon>Aspergillaceae</taxon>
        <taxon>Aspergillus</taxon>
        <taxon>Aspergillus subgen. Fumigati</taxon>
    </lineage>
</organism>
<dbReference type="PANTHER" id="PTHR35006:SF2">
    <property type="entry name" value="GLYOXALASE FAMILY PROTEIN (AFU_ORTHOLOGUE AFUA_5G14830)"/>
    <property type="match status" value="1"/>
</dbReference>
<dbReference type="PROSITE" id="PS51819">
    <property type="entry name" value="VOC"/>
    <property type="match status" value="1"/>
</dbReference>
<protein>
    <recommendedName>
        <fullName evidence="1">VOC domain-containing protein</fullName>
    </recommendedName>
</protein>